<proteinExistence type="predicted"/>
<sequence length="369" mass="38731">MRVRGRRWQGCWDSRRGSRVVAYGLYKKSVCKSYNTKAACVANPADACSWDLEEGGCHPSESLLDDPKVLRDLRGNLYCNGSLFDSAMRCALTARTAPRGGGGGGGGASCTSSAAGAECVYLSQAQLLEGKLSTATLPYFGLMNLVSSITAAAAFTTADVNVSADVKADGGLCTARWLRQDDTLAWLKRRMATNPQYGFLQPDLIGACSGTEWFLKALATATTACTAAGGTRGNPYPQPARCEAVKGCIWDSDSDSCQFDDYEMLLRDILVDPNDPWERALTDALRYCYTAGASRAACEAAAAAVPPLNVDPTRMATLQFALTDPNWALEGASAPVRGGGSLSWLMAIGGAAAAALLGGGRSGWLGGGI</sequence>
<organism evidence="1 2">
    <name type="scientific">Pleodorina starrii</name>
    <dbReference type="NCBI Taxonomy" id="330485"/>
    <lineage>
        <taxon>Eukaryota</taxon>
        <taxon>Viridiplantae</taxon>
        <taxon>Chlorophyta</taxon>
        <taxon>core chlorophytes</taxon>
        <taxon>Chlorophyceae</taxon>
        <taxon>CS clade</taxon>
        <taxon>Chlamydomonadales</taxon>
        <taxon>Volvocaceae</taxon>
        <taxon>Pleodorina</taxon>
    </lineage>
</organism>
<accession>A0A9W6F6P6</accession>
<gene>
    <name evidence="1" type="primary">PLEST009140</name>
    <name evidence="1" type="ORF">PLESTB_001269300</name>
</gene>
<comment type="caution">
    <text evidence="1">The sequence shown here is derived from an EMBL/GenBank/DDBJ whole genome shotgun (WGS) entry which is preliminary data.</text>
</comment>
<reference evidence="1 2" key="1">
    <citation type="journal article" date="2023" name="Commun. Biol.">
        <title>Reorganization of the ancestral sex-determining regions during the evolution of trioecy in Pleodorina starrii.</title>
        <authorList>
            <person name="Takahashi K."/>
            <person name="Suzuki S."/>
            <person name="Kawai-Toyooka H."/>
            <person name="Yamamoto K."/>
            <person name="Hamaji T."/>
            <person name="Ootsuki R."/>
            <person name="Yamaguchi H."/>
            <person name="Kawachi M."/>
            <person name="Higashiyama T."/>
            <person name="Nozaki H."/>
        </authorList>
    </citation>
    <scope>NUCLEOTIDE SEQUENCE [LARGE SCALE GENOMIC DNA]</scope>
    <source>
        <strain evidence="1 2">NIES-4479</strain>
    </source>
</reference>
<dbReference type="AlphaFoldDB" id="A0A9W6F6P6"/>
<name>A0A9W6F6P6_9CHLO</name>
<evidence type="ECO:0000313" key="2">
    <source>
        <dbReference type="Proteomes" id="UP001165080"/>
    </source>
</evidence>
<protein>
    <submittedName>
        <fullName evidence="1">Magnesium chelatase</fullName>
    </submittedName>
</protein>
<dbReference type="EMBL" id="BRXU01000020">
    <property type="protein sequence ID" value="GLC57810.1"/>
    <property type="molecule type" value="Genomic_DNA"/>
</dbReference>
<evidence type="ECO:0000313" key="1">
    <source>
        <dbReference type="EMBL" id="GLC57810.1"/>
    </source>
</evidence>
<dbReference type="Proteomes" id="UP001165080">
    <property type="component" value="Unassembled WGS sequence"/>
</dbReference>
<keyword evidence="2" id="KW-1185">Reference proteome</keyword>